<evidence type="ECO:0000313" key="1">
    <source>
        <dbReference type="EMBL" id="MCM5673281.1"/>
    </source>
</evidence>
<reference evidence="1 2" key="1">
    <citation type="submission" date="2022-06" db="EMBL/GenBank/DDBJ databases">
        <title>Staphylococcus hominis ShoR14 genome sequence.</title>
        <authorList>
            <person name="Yeo C.C."/>
            <person name="Chew C.H."/>
            <person name="Che Hamzah A.M."/>
            <person name="Al-Trad E.I."/>
        </authorList>
    </citation>
    <scope>NUCLEOTIDE SEQUENCE [LARGE SCALE GENOMIC DNA]</scope>
    <source>
        <strain evidence="1 2">ShoR14</strain>
    </source>
</reference>
<evidence type="ECO:0000313" key="2">
    <source>
        <dbReference type="Proteomes" id="UP000665944"/>
    </source>
</evidence>
<comment type="caution">
    <text evidence="1">The sequence shown here is derived from an EMBL/GenBank/DDBJ whole genome shotgun (WGS) entry which is preliminary data.</text>
</comment>
<protein>
    <submittedName>
        <fullName evidence="1">Uncharacterized protein</fullName>
    </submittedName>
</protein>
<organism evidence="1 2">
    <name type="scientific">Staphylococcus hominis</name>
    <dbReference type="NCBI Taxonomy" id="1290"/>
    <lineage>
        <taxon>Bacteria</taxon>
        <taxon>Bacillati</taxon>
        <taxon>Bacillota</taxon>
        <taxon>Bacilli</taxon>
        <taxon>Bacillales</taxon>
        <taxon>Staphylococcaceae</taxon>
        <taxon>Staphylococcus</taxon>
    </lineage>
</organism>
<sequence>MIYHEIITELNNLNETPQTIIAQYERIEFGQSCTNDETLLNCNFTKIFHKLNQNHTLRPYLKLISTNPSELIEWFILYSYVLGND</sequence>
<name>A0A8X8GQV2_STAHO</name>
<keyword evidence="2" id="KW-1185">Reference proteome</keyword>
<dbReference type="RefSeq" id="WP_017175590.1">
    <property type="nucleotide sequence ID" value="NZ_CABMJU010000035.1"/>
</dbReference>
<dbReference type="AlphaFoldDB" id="A0A8X8GQV2"/>
<gene>
    <name evidence="1" type="ORF">J7T32_011140</name>
</gene>
<dbReference type="Proteomes" id="UP000665944">
    <property type="component" value="Unassembled WGS sequence"/>
</dbReference>
<dbReference type="EMBL" id="JAGHKT020000026">
    <property type="protein sequence ID" value="MCM5673281.1"/>
    <property type="molecule type" value="Genomic_DNA"/>
</dbReference>
<accession>A0A8X8GQV2</accession>
<proteinExistence type="predicted"/>